<evidence type="ECO:0000313" key="2">
    <source>
        <dbReference type="EMBL" id="MBO8449175.1"/>
    </source>
</evidence>
<dbReference type="InterPro" id="IPR010994">
    <property type="entry name" value="RuvA_2-like"/>
</dbReference>
<keyword evidence="1" id="KW-1133">Transmembrane helix</keyword>
<reference evidence="2" key="2">
    <citation type="journal article" date="2021" name="PeerJ">
        <title>Extensive microbial diversity within the chicken gut microbiome revealed by metagenomics and culture.</title>
        <authorList>
            <person name="Gilroy R."/>
            <person name="Ravi A."/>
            <person name="Getino M."/>
            <person name="Pursley I."/>
            <person name="Horton D.L."/>
            <person name="Alikhan N.F."/>
            <person name="Baker D."/>
            <person name="Gharbi K."/>
            <person name="Hall N."/>
            <person name="Watson M."/>
            <person name="Adriaenssens E.M."/>
            <person name="Foster-Nyarko E."/>
            <person name="Jarju S."/>
            <person name="Secka A."/>
            <person name="Antonio M."/>
            <person name="Oren A."/>
            <person name="Chaudhuri R.R."/>
            <person name="La Ragione R."/>
            <person name="Hildebrand F."/>
            <person name="Pallen M.J."/>
        </authorList>
    </citation>
    <scope>NUCLEOTIDE SEQUENCE</scope>
    <source>
        <strain evidence="2">20514</strain>
    </source>
</reference>
<name>A0A9D9HCI7_9BACT</name>
<organism evidence="2 3">
    <name type="scientific">Candidatus Cryptobacteroides merdigallinarum</name>
    <dbReference type="NCBI Taxonomy" id="2840770"/>
    <lineage>
        <taxon>Bacteria</taxon>
        <taxon>Pseudomonadati</taxon>
        <taxon>Bacteroidota</taxon>
        <taxon>Bacteroidia</taxon>
        <taxon>Bacteroidales</taxon>
        <taxon>Candidatus Cryptobacteroides</taxon>
    </lineage>
</organism>
<proteinExistence type="predicted"/>
<feature type="transmembrane region" description="Helical" evidence="1">
    <location>
        <begin position="18"/>
        <end position="38"/>
    </location>
</feature>
<keyword evidence="1" id="KW-0472">Membrane</keyword>
<dbReference type="AlphaFoldDB" id="A0A9D9HCI7"/>
<gene>
    <name evidence="2" type="ORF">IAC29_07890</name>
</gene>
<reference evidence="2" key="1">
    <citation type="submission" date="2020-10" db="EMBL/GenBank/DDBJ databases">
        <authorList>
            <person name="Gilroy R."/>
        </authorList>
    </citation>
    <scope>NUCLEOTIDE SEQUENCE</scope>
    <source>
        <strain evidence="2">20514</strain>
    </source>
</reference>
<dbReference type="Pfam" id="PF12836">
    <property type="entry name" value="HHH_3"/>
    <property type="match status" value="1"/>
</dbReference>
<dbReference type="Proteomes" id="UP000810252">
    <property type="component" value="Unassembled WGS sequence"/>
</dbReference>
<protein>
    <submittedName>
        <fullName evidence="2">Helix-hairpin-helix domain-containing protein</fullName>
    </submittedName>
</protein>
<keyword evidence="1" id="KW-0812">Transmembrane</keyword>
<accession>A0A9D9HCI7</accession>
<sequence>MEREGRGKDGKRGLKSSLAAGIAAFVFLVIGYQTALFIHKASVMKILGNRDSPDTVFVIGKDLAEAVLAAVPEESLASHAKVVRGRESYVIRKESAHAPEVRAVREKSLPRTVESFRFNPNTVTVSDLVRLGFSERQAGAIDNYRKKGGRFRRKSDFAESFVVADSVYRRLEPYIDIPLIDLNLADSAAFDSLPGIGGYFASRMLEFRERLGGTYSCKEQLMDIYRFDREKYDALSDLIAVDTANIRPYRLWSLPADSLKLHPYIGSYAARGIVIYRENNPVSQWTVEGLEKAGVLKPEMARKLEDCVIAAP</sequence>
<dbReference type="SUPFAM" id="SSF47781">
    <property type="entry name" value="RuvA domain 2-like"/>
    <property type="match status" value="2"/>
</dbReference>
<dbReference type="EMBL" id="JADIMQ010000112">
    <property type="protein sequence ID" value="MBO8449175.1"/>
    <property type="molecule type" value="Genomic_DNA"/>
</dbReference>
<evidence type="ECO:0000313" key="3">
    <source>
        <dbReference type="Proteomes" id="UP000810252"/>
    </source>
</evidence>
<evidence type="ECO:0000256" key="1">
    <source>
        <dbReference type="SAM" id="Phobius"/>
    </source>
</evidence>
<comment type="caution">
    <text evidence="2">The sequence shown here is derived from an EMBL/GenBank/DDBJ whole genome shotgun (WGS) entry which is preliminary data.</text>
</comment>